<dbReference type="EMBL" id="JBJVNI010000003">
    <property type="protein sequence ID" value="MFM9608237.1"/>
    <property type="molecule type" value="Genomic_DNA"/>
</dbReference>
<dbReference type="SMART" id="SM00903">
    <property type="entry name" value="Flavin_Reduct"/>
    <property type="match status" value="1"/>
</dbReference>
<dbReference type="PANTHER" id="PTHR30466:SF1">
    <property type="entry name" value="FMN REDUCTASE (NADH) RUTF"/>
    <property type="match status" value="1"/>
</dbReference>
<organism evidence="3 4">
    <name type="scientific">Streptomyces niveiscabiei</name>
    <dbReference type="NCBI Taxonomy" id="164115"/>
    <lineage>
        <taxon>Bacteria</taxon>
        <taxon>Bacillati</taxon>
        <taxon>Actinomycetota</taxon>
        <taxon>Actinomycetes</taxon>
        <taxon>Kitasatosporales</taxon>
        <taxon>Streptomycetaceae</taxon>
        <taxon>Streptomyces</taxon>
    </lineage>
</organism>
<evidence type="ECO:0000259" key="2">
    <source>
        <dbReference type="SMART" id="SM00903"/>
    </source>
</evidence>
<dbReference type="GO" id="GO:0016491">
    <property type="term" value="F:oxidoreductase activity"/>
    <property type="evidence" value="ECO:0007669"/>
    <property type="project" value="UniProtKB-KW"/>
</dbReference>
<comment type="caution">
    <text evidence="3">The sequence shown here is derived from an EMBL/GenBank/DDBJ whole genome shotgun (WGS) entry which is preliminary data.</text>
</comment>
<reference evidence="3 4" key="1">
    <citation type="submission" date="2024-12" db="EMBL/GenBank/DDBJ databases">
        <title>Forecasting of Potato common scab and diversities of Pathogenic streptomyces spp. in china.</title>
        <authorList>
            <person name="Handique U."/>
            <person name="Wu J."/>
        </authorList>
    </citation>
    <scope>NUCLEOTIDE SEQUENCE [LARGE SCALE GENOMIC DNA]</scope>
    <source>
        <strain evidence="3 4">ZRIMU1530</strain>
    </source>
</reference>
<feature type="domain" description="Flavin reductase like" evidence="2">
    <location>
        <begin position="14"/>
        <end position="155"/>
    </location>
</feature>
<protein>
    <submittedName>
        <fullName evidence="3">Flavin reductase family protein</fullName>
        <ecNumber evidence="3">1.-.-.-</ecNumber>
    </submittedName>
</protein>
<gene>
    <name evidence="3" type="ORF">ACKI18_05870</name>
</gene>
<dbReference type="Proteomes" id="UP001631957">
    <property type="component" value="Unassembled WGS sequence"/>
</dbReference>
<name>A0ABW9HMY4_9ACTN</name>
<keyword evidence="1 3" id="KW-0560">Oxidoreductase</keyword>
<evidence type="ECO:0000313" key="4">
    <source>
        <dbReference type="Proteomes" id="UP001631957"/>
    </source>
</evidence>
<evidence type="ECO:0000256" key="1">
    <source>
        <dbReference type="ARBA" id="ARBA00023002"/>
    </source>
</evidence>
<dbReference type="InterPro" id="IPR050268">
    <property type="entry name" value="NADH-dep_flavin_reductase"/>
</dbReference>
<dbReference type="RefSeq" id="WP_240553874.1">
    <property type="nucleotide sequence ID" value="NZ_JBJVNI010000003.1"/>
</dbReference>
<dbReference type="Gene3D" id="2.30.110.10">
    <property type="entry name" value="Electron Transport, Fmn-binding Protein, Chain A"/>
    <property type="match status" value="1"/>
</dbReference>
<dbReference type="InterPro" id="IPR002563">
    <property type="entry name" value="Flavin_Rdtase-like_dom"/>
</dbReference>
<dbReference type="PANTHER" id="PTHR30466">
    <property type="entry name" value="FLAVIN REDUCTASE"/>
    <property type="match status" value="1"/>
</dbReference>
<dbReference type="SUPFAM" id="SSF50475">
    <property type="entry name" value="FMN-binding split barrel"/>
    <property type="match status" value="1"/>
</dbReference>
<dbReference type="Pfam" id="PF01613">
    <property type="entry name" value="Flavin_Reduct"/>
    <property type="match status" value="1"/>
</dbReference>
<dbReference type="InterPro" id="IPR012349">
    <property type="entry name" value="Split_barrel_FMN-bd"/>
</dbReference>
<evidence type="ECO:0000313" key="3">
    <source>
        <dbReference type="EMBL" id="MFM9608237.1"/>
    </source>
</evidence>
<dbReference type="EC" id="1.-.-.-" evidence="3"/>
<keyword evidence="4" id="KW-1185">Reference proteome</keyword>
<accession>A0ABW9HMY4</accession>
<proteinExistence type="predicted"/>
<sequence length="190" mass="19736">MTVRFEQRALRECLGQFASGVTVVTTGDGGDIHGATVSSFVSVSLDPPLVLVSLDRRSRTCERLGACPAFGINVLAAGQRELALLFAGRGQEPAAGIRWEGDPAAPRLAGSAAHFTCVPWAAYDGGDHVLHVGEVLRFEVSGGEPLVFHAGALGGLRRPSGRSAWTGSLDGPAHGWAADFSVLAAPGEHL</sequence>